<dbReference type="GO" id="GO:0005506">
    <property type="term" value="F:iron ion binding"/>
    <property type="evidence" value="ECO:0007669"/>
    <property type="project" value="InterPro"/>
</dbReference>
<dbReference type="Gene3D" id="1.10.630.10">
    <property type="entry name" value="Cytochrome P450"/>
    <property type="match status" value="1"/>
</dbReference>
<evidence type="ECO:0000256" key="3">
    <source>
        <dbReference type="ARBA" id="ARBA00022617"/>
    </source>
</evidence>
<evidence type="ECO:0000256" key="8">
    <source>
        <dbReference type="PIRSR" id="PIRSR602403-1"/>
    </source>
</evidence>
<evidence type="ECO:0000256" key="6">
    <source>
        <dbReference type="ARBA" id="ARBA00023004"/>
    </source>
</evidence>
<keyword evidence="4 8" id="KW-0479">Metal-binding</keyword>
<feature type="binding site" description="axial binding residue" evidence="8">
    <location>
        <position position="451"/>
    </location>
    <ligand>
        <name>heme</name>
        <dbReference type="ChEBI" id="CHEBI:30413"/>
    </ligand>
    <ligandPart>
        <name>Fe</name>
        <dbReference type="ChEBI" id="CHEBI:18248"/>
    </ligandPart>
</feature>
<dbReference type="PANTHER" id="PTHR46206">
    <property type="entry name" value="CYTOCHROME P450"/>
    <property type="match status" value="1"/>
</dbReference>
<dbReference type="GO" id="GO:0016705">
    <property type="term" value="F:oxidoreductase activity, acting on paired donors, with incorporation or reduction of molecular oxygen"/>
    <property type="evidence" value="ECO:0007669"/>
    <property type="project" value="InterPro"/>
</dbReference>
<dbReference type="SUPFAM" id="SSF48264">
    <property type="entry name" value="Cytochrome P450"/>
    <property type="match status" value="1"/>
</dbReference>
<keyword evidence="3 8" id="KW-0349">Heme</keyword>
<dbReference type="InterPro" id="IPR017972">
    <property type="entry name" value="Cyt_P450_CS"/>
</dbReference>
<dbReference type="PANTHER" id="PTHR46206:SF2">
    <property type="entry name" value="CYTOCHROME P450 MONOOXYGENASE AUSG-RELATED"/>
    <property type="match status" value="1"/>
</dbReference>
<dbReference type="GO" id="GO:0004497">
    <property type="term" value="F:monooxygenase activity"/>
    <property type="evidence" value="ECO:0007669"/>
    <property type="project" value="UniProtKB-KW"/>
</dbReference>
<dbReference type="EMBL" id="JAIZPD010000014">
    <property type="protein sequence ID" value="KAH0958996.1"/>
    <property type="molecule type" value="Genomic_DNA"/>
</dbReference>
<keyword evidence="6 8" id="KW-0408">Iron</keyword>
<dbReference type="RefSeq" id="XP_044716509.1">
    <property type="nucleotide sequence ID" value="XM_044868512.1"/>
</dbReference>
<gene>
    <name evidence="10" type="ORF">HRG_10041</name>
</gene>
<evidence type="ECO:0000256" key="2">
    <source>
        <dbReference type="ARBA" id="ARBA00010617"/>
    </source>
</evidence>
<protein>
    <submittedName>
        <fullName evidence="10">Cytochrome p450 domain-containing protein</fullName>
    </submittedName>
</protein>
<dbReference type="AlphaFoldDB" id="A0A9P8SDV1"/>
<keyword evidence="11" id="KW-1185">Reference proteome</keyword>
<accession>A0A9P8SDV1</accession>
<dbReference type="PROSITE" id="PS00086">
    <property type="entry name" value="CYTOCHROME_P450"/>
    <property type="match status" value="1"/>
</dbReference>
<evidence type="ECO:0000313" key="11">
    <source>
        <dbReference type="Proteomes" id="UP000824596"/>
    </source>
</evidence>
<dbReference type="Proteomes" id="UP000824596">
    <property type="component" value="Unassembled WGS sequence"/>
</dbReference>
<reference evidence="10" key="1">
    <citation type="submission" date="2021-09" db="EMBL/GenBank/DDBJ databases">
        <title>A high-quality genome of the endoparasitic fungus Hirsutella rhossiliensis with a comparison of Hirsutella genomes reveals transposable elements contributing to genome size variation.</title>
        <authorList>
            <person name="Lin R."/>
            <person name="Jiao Y."/>
            <person name="Sun X."/>
            <person name="Ling J."/>
            <person name="Xie B."/>
            <person name="Cheng X."/>
        </authorList>
    </citation>
    <scope>NUCLEOTIDE SEQUENCE</scope>
    <source>
        <strain evidence="10">HR02</strain>
    </source>
</reference>
<organism evidence="10 11">
    <name type="scientific">Hirsutella rhossiliensis</name>
    <dbReference type="NCBI Taxonomy" id="111463"/>
    <lineage>
        <taxon>Eukaryota</taxon>
        <taxon>Fungi</taxon>
        <taxon>Dikarya</taxon>
        <taxon>Ascomycota</taxon>
        <taxon>Pezizomycotina</taxon>
        <taxon>Sordariomycetes</taxon>
        <taxon>Hypocreomycetidae</taxon>
        <taxon>Hypocreales</taxon>
        <taxon>Ophiocordycipitaceae</taxon>
        <taxon>Hirsutella</taxon>
    </lineage>
</organism>
<dbReference type="InterPro" id="IPR036396">
    <property type="entry name" value="Cyt_P450_sf"/>
</dbReference>
<evidence type="ECO:0000256" key="5">
    <source>
        <dbReference type="ARBA" id="ARBA00023002"/>
    </source>
</evidence>
<dbReference type="Pfam" id="PF00067">
    <property type="entry name" value="p450"/>
    <property type="match status" value="1"/>
</dbReference>
<keyword evidence="7 9" id="KW-0503">Monooxygenase</keyword>
<dbReference type="InterPro" id="IPR002403">
    <property type="entry name" value="Cyt_P450_E_grp-IV"/>
</dbReference>
<evidence type="ECO:0000256" key="7">
    <source>
        <dbReference type="ARBA" id="ARBA00023033"/>
    </source>
</evidence>
<comment type="cofactor">
    <cofactor evidence="1 8">
        <name>heme</name>
        <dbReference type="ChEBI" id="CHEBI:30413"/>
    </cofactor>
</comment>
<dbReference type="PRINTS" id="PR00465">
    <property type="entry name" value="EP450IV"/>
</dbReference>
<comment type="caution">
    <text evidence="10">The sequence shown here is derived from an EMBL/GenBank/DDBJ whole genome shotgun (WGS) entry which is preliminary data.</text>
</comment>
<dbReference type="InterPro" id="IPR001128">
    <property type="entry name" value="Cyt_P450"/>
</dbReference>
<dbReference type="OrthoDB" id="1844152at2759"/>
<dbReference type="CDD" id="cd11041">
    <property type="entry name" value="CYP503A1-like"/>
    <property type="match status" value="1"/>
</dbReference>
<evidence type="ECO:0000313" key="10">
    <source>
        <dbReference type="EMBL" id="KAH0958996.1"/>
    </source>
</evidence>
<evidence type="ECO:0000256" key="4">
    <source>
        <dbReference type="ARBA" id="ARBA00022723"/>
    </source>
</evidence>
<proteinExistence type="inferred from homology"/>
<comment type="similarity">
    <text evidence="2 9">Belongs to the cytochrome P450 family.</text>
</comment>
<evidence type="ECO:0000256" key="9">
    <source>
        <dbReference type="RuleBase" id="RU000461"/>
    </source>
</evidence>
<dbReference type="GO" id="GO:0020037">
    <property type="term" value="F:heme binding"/>
    <property type="evidence" value="ECO:0007669"/>
    <property type="project" value="InterPro"/>
</dbReference>
<dbReference type="GeneID" id="68359170"/>
<sequence>MTPAISLVALALIVVVIAYSIRPLTLQVLRLSKPSSFPLVNGKRPFELTNGRPKKLFIVKAGDMISNRLAQVPGLPFRMLADVGEILILPAKYAHEIRNHDELSITQASFKWFYAHLPGFEGFREGTNESYAMKHVAMHQLTHQLTLVTKPVSDECKVALQEIYTDNEAWHEVVAKEVNLQLIARITSRVFLGLKMCRNPQWLRIMSTYTTVAFQAVEELRLWPHWLRSTAQWFLPHCTSARALVQEARDLINPLIEARRYEKAAAAERGAKCEYNDAIEWLEQTAREKHVSYDPACAQLSLSMGALHTTTDFLTQAMLDIASHPELIEPLREEIIAVLSQSGWSKHSLYSLKLMDSVLKESQRMKPISVASMRRFTTADVNLADGTVLPKNKFVLVSVEKHWNPETYVDPHTFDGYRFFNMRQQPGKENTSQLVSASPNHMGFGYGLHVCPGRFFASVEIKLALCHMLLMYDFKLVPGSNVEPRKFGLNMNANPTAKLAVRRRTEEIAF</sequence>
<keyword evidence="5 9" id="KW-0560">Oxidoreductase</keyword>
<evidence type="ECO:0000256" key="1">
    <source>
        <dbReference type="ARBA" id="ARBA00001971"/>
    </source>
</evidence>
<name>A0A9P8SDV1_9HYPO</name>